<organism evidence="1 2">
    <name type="scientific">Vanrija albida</name>
    <dbReference type="NCBI Taxonomy" id="181172"/>
    <lineage>
        <taxon>Eukaryota</taxon>
        <taxon>Fungi</taxon>
        <taxon>Dikarya</taxon>
        <taxon>Basidiomycota</taxon>
        <taxon>Agaricomycotina</taxon>
        <taxon>Tremellomycetes</taxon>
        <taxon>Trichosporonales</taxon>
        <taxon>Trichosporonaceae</taxon>
        <taxon>Vanrija</taxon>
    </lineage>
</organism>
<dbReference type="Gene3D" id="3.10.450.240">
    <property type="match status" value="1"/>
</dbReference>
<keyword evidence="2" id="KW-1185">Reference proteome</keyword>
<dbReference type="RefSeq" id="XP_069207396.1">
    <property type="nucleotide sequence ID" value="XM_069355325.1"/>
</dbReference>
<proteinExistence type="predicted"/>
<gene>
    <name evidence="1" type="ORF">Q8F55_006885</name>
</gene>
<dbReference type="Proteomes" id="UP001565368">
    <property type="component" value="Unassembled WGS sequence"/>
</dbReference>
<sequence>MSLRPGLLASSSRLANPLGARAALPAARLVRAASNQAAPASKAKGGSSVQKADQQLKDLERARRRMPPGMELDFAIRGVLMEQFLDKRFNPVWLFKKGQVGYLWNRMQRHITSARFAAEATEKGIFPPEPEVSLLKRLAGWFKFSLTKYAATVVPELEQTYYDYYRAQASGDAKGVRAVSTGPAEDRALKVAQSIRGAKWSLVKVVKAPRVRWVRRSPVDMQGKLVLTQVAVQFDTEQALTTADRPPKRKEMRIQETVVFELKEVSGEKWRLKDTQEEQVPEYVSGVAHTRY</sequence>
<evidence type="ECO:0008006" key="3">
    <source>
        <dbReference type="Google" id="ProtNLM"/>
    </source>
</evidence>
<evidence type="ECO:0000313" key="1">
    <source>
        <dbReference type="EMBL" id="KAL1407452.1"/>
    </source>
</evidence>
<reference evidence="1 2" key="1">
    <citation type="submission" date="2023-08" db="EMBL/GenBank/DDBJ databases">
        <title>Annotated Genome Sequence of Vanrija albida AlHP1.</title>
        <authorList>
            <person name="Herzog R."/>
        </authorList>
    </citation>
    <scope>NUCLEOTIDE SEQUENCE [LARGE SCALE GENOMIC DNA]</scope>
    <source>
        <strain evidence="1 2">AlHP1</strain>
    </source>
</reference>
<dbReference type="EMBL" id="JBBXJM010000005">
    <property type="protein sequence ID" value="KAL1407452.1"/>
    <property type="molecule type" value="Genomic_DNA"/>
</dbReference>
<accession>A0ABR3PZ58</accession>
<name>A0ABR3PZ58_9TREE</name>
<evidence type="ECO:0000313" key="2">
    <source>
        <dbReference type="Proteomes" id="UP001565368"/>
    </source>
</evidence>
<dbReference type="GeneID" id="95987928"/>
<comment type="caution">
    <text evidence="1">The sequence shown here is derived from an EMBL/GenBank/DDBJ whole genome shotgun (WGS) entry which is preliminary data.</text>
</comment>
<protein>
    <recommendedName>
        <fullName evidence="3">Tim44-like domain-containing protein</fullName>
    </recommendedName>
</protein>